<keyword evidence="1" id="KW-0732">Signal</keyword>
<keyword evidence="4" id="KW-1185">Reference proteome</keyword>
<name>A0A8T0HW98_CERPU</name>
<dbReference type="Proteomes" id="UP000822688">
    <property type="component" value="Chromosome V"/>
</dbReference>
<evidence type="ECO:0000313" key="3">
    <source>
        <dbReference type="EMBL" id="KAG0574989.1"/>
    </source>
</evidence>
<comment type="caution">
    <text evidence="3">The sequence shown here is derived from an EMBL/GenBank/DDBJ whole genome shotgun (WGS) entry which is preliminary data.</text>
</comment>
<feature type="signal peptide" evidence="1">
    <location>
        <begin position="1"/>
        <end position="15"/>
    </location>
</feature>
<dbReference type="EMBL" id="CM026426">
    <property type="protein sequence ID" value="KAG0574989.1"/>
    <property type="molecule type" value="Genomic_DNA"/>
</dbReference>
<proteinExistence type="predicted"/>
<evidence type="ECO:0000313" key="2">
    <source>
        <dbReference type="EMBL" id="KAG0571781.1"/>
    </source>
</evidence>
<dbReference type="AlphaFoldDB" id="A0A8T0HW98"/>
<protein>
    <submittedName>
        <fullName evidence="3">Uncharacterized protein</fullName>
    </submittedName>
</protein>
<dbReference type="EMBL" id="CM026426">
    <property type="protein sequence ID" value="KAG0571781.1"/>
    <property type="molecule type" value="Genomic_DNA"/>
</dbReference>
<gene>
    <name evidence="2" type="ORF">KC19_VG041900</name>
    <name evidence="3" type="ORF">KC19_VG308900</name>
</gene>
<accession>A0A8T0HW98</accession>
<sequence>MLFIVISTSISQTLLRYVGPCVVSVPAMTIGVRVRVSGRIQVQVGHTKIIGSLYSLGLIQDYIHIICFFT</sequence>
<reference evidence="3" key="1">
    <citation type="submission" date="2020-06" db="EMBL/GenBank/DDBJ databases">
        <title>WGS assembly of Ceratodon purpureus strain R40.</title>
        <authorList>
            <person name="Carey S.B."/>
            <person name="Jenkins J."/>
            <person name="Shu S."/>
            <person name="Lovell J.T."/>
            <person name="Sreedasyam A."/>
            <person name="Maumus F."/>
            <person name="Tiley G.P."/>
            <person name="Fernandez-Pozo N."/>
            <person name="Barry K."/>
            <person name="Chen C."/>
            <person name="Wang M."/>
            <person name="Lipzen A."/>
            <person name="Daum C."/>
            <person name="Saski C.A."/>
            <person name="Payton A.C."/>
            <person name="Mcbreen J.C."/>
            <person name="Conrad R.E."/>
            <person name="Kollar L.M."/>
            <person name="Olsson S."/>
            <person name="Huttunen S."/>
            <person name="Landis J.B."/>
            <person name="Wickett N.J."/>
            <person name="Johnson M.G."/>
            <person name="Rensing S.A."/>
            <person name="Grimwood J."/>
            <person name="Schmutz J."/>
            <person name="Mcdaniel S.F."/>
        </authorList>
    </citation>
    <scope>NUCLEOTIDE SEQUENCE</scope>
    <source>
        <strain evidence="3">R40</strain>
    </source>
</reference>
<feature type="chain" id="PRO_5036274501" evidence="1">
    <location>
        <begin position="16"/>
        <end position="70"/>
    </location>
</feature>
<evidence type="ECO:0000313" key="4">
    <source>
        <dbReference type="Proteomes" id="UP000822688"/>
    </source>
</evidence>
<evidence type="ECO:0000256" key="1">
    <source>
        <dbReference type="SAM" id="SignalP"/>
    </source>
</evidence>
<organism evidence="3 4">
    <name type="scientific">Ceratodon purpureus</name>
    <name type="common">Fire moss</name>
    <name type="synonym">Dicranum purpureum</name>
    <dbReference type="NCBI Taxonomy" id="3225"/>
    <lineage>
        <taxon>Eukaryota</taxon>
        <taxon>Viridiplantae</taxon>
        <taxon>Streptophyta</taxon>
        <taxon>Embryophyta</taxon>
        <taxon>Bryophyta</taxon>
        <taxon>Bryophytina</taxon>
        <taxon>Bryopsida</taxon>
        <taxon>Dicranidae</taxon>
        <taxon>Pseudoditrichales</taxon>
        <taxon>Ditrichaceae</taxon>
        <taxon>Ceratodon</taxon>
    </lineage>
</organism>